<name>A0A2T3H4A3_9GAMM</name>
<keyword evidence="5" id="KW-0560">Oxidoreductase</keyword>
<dbReference type="GeneID" id="93809772"/>
<dbReference type="GO" id="GO:0008198">
    <property type="term" value="F:ferrous iron binding"/>
    <property type="evidence" value="ECO:0007669"/>
    <property type="project" value="TreeGrafter"/>
</dbReference>
<keyword evidence="8" id="KW-1185">Reference proteome</keyword>
<dbReference type="Gene3D" id="2.60.120.620">
    <property type="entry name" value="q2cbj1_9rhob like domain"/>
    <property type="match status" value="1"/>
</dbReference>
<dbReference type="InterPro" id="IPR051559">
    <property type="entry name" value="HIF_prolyl_hydroxylases"/>
</dbReference>
<dbReference type="SMART" id="SM00702">
    <property type="entry name" value="P4Hc"/>
    <property type="match status" value="1"/>
</dbReference>
<dbReference type="PROSITE" id="PS51471">
    <property type="entry name" value="FE2OG_OXY"/>
    <property type="match status" value="1"/>
</dbReference>
<dbReference type="GO" id="GO:0031418">
    <property type="term" value="F:L-ascorbic acid binding"/>
    <property type="evidence" value="ECO:0007669"/>
    <property type="project" value="UniProtKB-KW"/>
</dbReference>
<accession>A0A380BKL5</accession>
<dbReference type="InterPro" id="IPR006620">
    <property type="entry name" value="Pro_4_hyd_alph"/>
</dbReference>
<dbReference type="Proteomes" id="UP000254069">
    <property type="component" value="Unassembled WGS sequence"/>
</dbReference>
<evidence type="ECO:0000256" key="1">
    <source>
        <dbReference type="ARBA" id="ARBA00001961"/>
    </source>
</evidence>
<dbReference type="STRING" id="38313.GCA_000947195_02732"/>
<dbReference type="GO" id="GO:0071456">
    <property type="term" value="P:cellular response to hypoxia"/>
    <property type="evidence" value="ECO:0007669"/>
    <property type="project" value="TreeGrafter"/>
</dbReference>
<evidence type="ECO:0000313" key="8">
    <source>
        <dbReference type="Proteomes" id="UP000254069"/>
    </source>
</evidence>
<evidence type="ECO:0000256" key="4">
    <source>
        <dbReference type="ARBA" id="ARBA00022964"/>
    </source>
</evidence>
<dbReference type="AlphaFoldDB" id="A0A2T3H4A3"/>
<keyword evidence="4" id="KW-0223">Dioxygenase</keyword>
<evidence type="ECO:0000256" key="3">
    <source>
        <dbReference type="ARBA" id="ARBA00022896"/>
    </source>
</evidence>
<dbReference type="PANTHER" id="PTHR12907:SF26">
    <property type="entry name" value="HIF PROLYL HYDROXYLASE, ISOFORM C"/>
    <property type="match status" value="1"/>
</dbReference>
<proteinExistence type="predicted"/>
<sequence>MVSLLNDELLDRIADALTDKGYIVLEDVLPETLSSALLDKVNHSPVESFRWAEIGRGNERVREQEIRSDRIRWLNEAQQPDADYLEYMACLRHGLNRRLFMGLFDYESHYAFYRPGTFYRKHLDALRGSRNRILTTVFFLNPDWQQGDGGELMLYEEDDALLEQIPPRMGTLVIFLSERFPHEVLPTHKDRASIAGWFRVAGSYELL</sequence>
<organism evidence="7 8">
    <name type="scientific">Shewanella algae</name>
    <dbReference type="NCBI Taxonomy" id="38313"/>
    <lineage>
        <taxon>Bacteria</taxon>
        <taxon>Pseudomonadati</taxon>
        <taxon>Pseudomonadota</taxon>
        <taxon>Gammaproteobacteria</taxon>
        <taxon>Alteromonadales</taxon>
        <taxon>Shewanellaceae</taxon>
        <taxon>Shewanella</taxon>
    </lineage>
</organism>
<keyword evidence="6" id="KW-0408">Iron</keyword>
<protein>
    <submittedName>
        <fullName evidence="7">Predicted proline hydroxylase</fullName>
    </submittedName>
</protein>
<accession>A0A2T3H4A3</accession>
<evidence type="ECO:0000256" key="5">
    <source>
        <dbReference type="ARBA" id="ARBA00023002"/>
    </source>
</evidence>
<evidence type="ECO:0000256" key="6">
    <source>
        <dbReference type="ARBA" id="ARBA00023004"/>
    </source>
</evidence>
<keyword evidence="3" id="KW-0847">Vitamin C</keyword>
<dbReference type="GO" id="GO:0031543">
    <property type="term" value="F:peptidyl-proline dioxygenase activity"/>
    <property type="evidence" value="ECO:0007669"/>
    <property type="project" value="TreeGrafter"/>
</dbReference>
<dbReference type="Pfam" id="PF13640">
    <property type="entry name" value="2OG-FeII_Oxy_3"/>
    <property type="match status" value="1"/>
</dbReference>
<dbReference type="RefSeq" id="WP_025011205.1">
    <property type="nucleotide sequence ID" value="NZ_AP024609.1"/>
</dbReference>
<reference evidence="7 8" key="1">
    <citation type="submission" date="2018-06" db="EMBL/GenBank/DDBJ databases">
        <authorList>
            <consortium name="Pathogen Informatics"/>
            <person name="Doyle S."/>
        </authorList>
    </citation>
    <scope>NUCLEOTIDE SEQUENCE [LARGE SCALE GENOMIC DNA]</scope>
    <source>
        <strain evidence="7 8">NCTC10738</strain>
    </source>
</reference>
<gene>
    <name evidence="7" type="ORF">NCTC10738_03352</name>
</gene>
<comment type="cofactor">
    <cofactor evidence="1">
        <name>L-ascorbate</name>
        <dbReference type="ChEBI" id="CHEBI:38290"/>
    </cofactor>
</comment>
<dbReference type="PANTHER" id="PTHR12907">
    <property type="entry name" value="EGL NINE HOMOLOG-RELATED"/>
    <property type="match status" value="1"/>
</dbReference>
<dbReference type="InterPro" id="IPR005123">
    <property type="entry name" value="Oxoglu/Fe-dep_dioxygenase_dom"/>
</dbReference>
<evidence type="ECO:0000256" key="2">
    <source>
        <dbReference type="ARBA" id="ARBA00022723"/>
    </source>
</evidence>
<dbReference type="EMBL" id="UGYO01000002">
    <property type="protein sequence ID" value="SUJ01888.1"/>
    <property type="molecule type" value="Genomic_DNA"/>
</dbReference>
<dbReference type="InterPro" id="IPR044862">
    <property type="entry name" value="Pro_4_hyd_alph_FE2OG_OXY"/>
</dbReference>
<keyword evidence="2" id="KW-0479">Metal-binding</keyword>
<evidence type="ECO:0000313" key="7">
    <source>
        <dbReference type="EMBL" id="SUJ01888.1"/>
    </source>
</evidence>